<comment type="caution">
    <text evidence="1">The sequence shown here is derived from an EMBL/GenBank/DDBJ whole genome shotgun (WGS) entry which is preliminary data.</text>
</comment>
<proteinExistence type="predicted"/>
<evidence type="ECO:0000313" key="1">
    <source>
        <dbReference type="EMBL" id="OIR18986.1"/>
    </source>
</evidence>
<name>A0A1J5TDG8_9ZZZZ</name>
<dbReference type="EMBL" id="MLJW01000002">
    <property type="protein sequence ID" value="OIR18986.1"/>
    <property type="molecule type" value="Genomic_DNA"/>
</dbReference>
<reference evidence="1" key="1">
    <citation type="submission" date="2016-10" db="EMBL/GenBank/DDBJ databases">
        <title>Sequence of Gallionella enrichment culture.</title>
        <authorList>
            <person name="Poehlein A."/>
            <person name="Muehling M."/>
            <person name="Daniel R."/>
        </authorList>
    </citation>
    <scope>NUCLEOTIDE SEQUENCE</scope>
</reference>
<gene>
    <name evidence="1" type="ORF">GALL_13310</name>
</gene>
<protein>
    <submittedName>
        <fullName evidence="1">LTXXQ motif protein</fullName>
    </submittedName>
</protein>
<organism evidence="1">
    <name type="scientific">mine drainage metagenome</name>
    <dbReference type="NCBI Taxonomy" id="410659"/>
    <lineage>
        <taxon>unclassified sequences</taxon>
        <taxon>metagenomes</taxon>
        <taxon>ecological metagenomes</taxon>
    </lineage>
</organism>
<accession>A0A1J5TDG8</accession>
<sequence>MNSYFRIGLAALVFSAVASFAAASVAHHKHDVQHGPHFREFQAARMHVIADKLGLSADQRAKLKDIRKQTAATVQAVRANTALKPEQKRQQIAAVWRSSRVQMKSVLTDAQKGRLAQILSHPRRLNRMAAMRVRVIGMENRLGLSPDQRGRIQAIAHQTASALKPLRTDKTLAADARRAKIRELRQDEHKQILAVLTPEQTKQLGRMRHRMLAPLGPLG</sequence>
<dbReference type="AlphaFoldDB" id="A0A1J5TDG8"/>